<dbReference type="InterPro" id="IPR037026">
    <property type="entry name" value="Vgr_OB-fold_dom_sf"/>
</dbReference>
<organism evidence="1 2">
    <name type="scientific">Pseudomonas fluorescens</name>
    <dbReference type="NCBI Taxonomy" id="294"/>
    <lineage>
        <taxon>Bacteria</taxon>
        <taxon>Pseudomonadati</taxon>
        <taxon>Pseudomonadota</taxon>
        <taxon>Gammaproteobacteria</taxon>
        <taxon>Pseudomonadales</taxon>
        <taxon>Pseudomonadaceae</taxon>
        <taxon>Pseudomonas</taxon>
    </lineage>
</organism>
<feature type="non-terminal residue" evidence="1">
    <location>
        <position position="1"/>
    </location>
</feature>
<accession>A0A0D0PCM1</accession>
<dbReference type="AlphaFoldDB" id="A0A0D0PCM1"/>
<dbReference type="PATRIC" id="fig|294.124.peg.5345"/>
<dbReference type="Proteomes" id="UP000032101">
    <property type="component" value="Unassembled WGS sequence"/>
</dbReference>
<sequence length="101" mass="10213">DELREGTEVLVSFIEGDPDRPLISAFLDGPALAAPVEPAAAPIADRAPGPAVADPMLLSAIRSAEPLVLLCLLPGGGSFSHCAEALCTCRLLTQPGAGIAP</sequence>
<protein>
    <submittedName>
        <fullName evidence="1">Type VI secretion protein</fullName>
    </submittedName>
</protein>
<reference evidence="1 2" key="1">
    <citation type="submission" date="2015-01" db="EMBL/GenBank/DDBJ databases">
        <title>Draft Genome Sequence of the Biocontrol and Plant Growth-Promoting Rhizobacteria (PGPR) Pseudomonas fluorescens UM270.</title>
        <authorList>
            <person name="Hernandez-Salmeron J.E."/>
            <person name="Santoyo G."/>
            <person name="Moreno-Hagelsieb G."/>
            <person name="Hernandez-Leon R."/>
        </authorList>
    </citation>
    <scope>NUCLEOTIDE SEQUENCE [LARGE SCALE GENOMIC DNA]</scope>
    <source>
        <strain evidence="1 2">UM270</strain>
    </source>
</reference>
<evidence type="ECO:0000313" key="2">
    <source>
        <dbReference type="Proteomes" id="UP000032101"/>
    </source>
</evidence>
<comment type="caution">
    <text evidence="1">The sequence shown here is derived from an EMBL/GenBank/DDBJ whole genome shotgun (WGS) entry which is preliminary data.</text>
</comment>
<gene>
    <name evidence="1" type="ORF">RL74_25815</name>
</gene>
<name>A0A0D0PCM1_PSEFL</name>
<evidence type="ECO:0000313" key="1">
    <source>
        <dbReference type="EMBL" id="KIQ56483.1"/>
    </source>
</evidence>
<proteinExistence type="predicted"/>
<dbReference type="SUPFAM" id="SSF69255">
    <property type="entry name" value="gp5 N-terminal domain-like"/>
    <property type="match status" value="1"/>
</dbReference>
<dbReference type="EMBL" id="JXNZ01000394">
    <property type="protein sequence ID" value="KIQ56483.1"/>
    <property type="molecule type" value="Genomic_DNA"/>
</dbReference>
<dbReference type="Gene3D" id="2.40.50.230">
    <property type="entry name" value="Gp5 N-terminal domain"/>
    <property type="match status" value="1"/>
</dbReference>